<dbReference type="EMBL" id="KZ504906">
    <property type="protein sequence ID" value="PKU60926.1"/>
    <property type="molecule type" value="Genomic_DNA"/>
</dbReference>
<dbReference type="Proteomes" id="UP000233837">
    <property type="component" value="Unassembled WGS sequence"/>
</dbReference>
<evidence type="ECO:0000313" key="4">
    <source>
        <dbReference type="Proteomes" id="UP000233837"/>
    </source>
</evidence>
<gene>
    <name evidence="3" type="primary">UGT73B4</name>
    <name evidence="3" type="ORF">MA16_Dca028143</name>
</gene>
<dbReference type="InterPro" id="IPR002213">
    <property type="entry name" value="UDP_glucos_trans"/>
</dbReference>
<dbReference type="OrthoDB" id="5835829at2759"/>
<proteinExistence type="inferred from homology"/>
<reference evidence="3 4" key="1">
    <citation type="journal article" date="2016" name="Sci. Rep.">
        <title>The Dendrobium catenatum Lindl. genome sequence provides insights into polysaccharide synthase, floral development and adaptive evolution.</title>
        <authorList>
            <person name="Zhang G.Q."/>
            <person name="Xu Q."/>
            <person name="Bian C."/>
            <person name="Tsai W.C."/>
            <person name="Yeh C.M."/>
            <person name="Liu K.W."/>
            <person name="Yoshida K."/>
            <person name="Zhang L.S."/>
            <person name="Chang S.B."/>
            <person name="Chen F."/>
            <person name="Shi Y."/>
            <person name="Su Y.Y."/>
            <person name="Zhang Y.Q."/>
            <person name="Chen L.J."/>
            <person name="Yin Y."/>
            <person name="Lin M."/>
            <person name="Huang H."/>
            <person name="Deng H."/>
            <person name="Wang Z.W."/>
            <person name="Zhu S.L."/>
            <person name="Zhao X."/>
            <person name="Deng C."/>
            <person name="Niu S.C."/>
            <person name="Huang J."/>
            <person name="Wang M."/>
            <person name="Liu G.H."/>
            <person name="Yang H.J."/>
            <person name="Xiao X.J."/>
            <person name="Hsiao Y.Y."/>
            <person name="Wu W.L."/>
            <person name="Chen Y.Y."/>
            <person name="Mitsuda N."/>
            <person name="Ohme-Takagi M."/>
            <person name="Luo Y.B."/>
            <person name="Van de Peer Y."/>
            <person name="Liu Z.J."/>
        </authorList>
    </citation>
    <scope>NUCLEOTIDE SEQUENCE [LARGE SCALE GENOMIC DNA]</scope>
    <source>
        <tissue evidence="3">The whole plant</tissue>
    </source>
</reference>
<protein>
    <submittedName>
        <fullName evidence="3">UDP-glycosyltransferase 73B4</fullName>
    </submittedName>
</protein>
<dbReference type="CDD" id="cd03784">
    <property type="entry name" value="GT1_Gtf-like"/>
    <property type="match status" value="1"/>
</dbReference>
<dbReference type="SUPFAM" id="SSF53756">
    <property type="entry name" value="UDP-Glycosyltransferase/glycogen phosphorylase"/>
    <property type="match status" value="1"/>
</dbReference>
<comment type="similarity">
    <text evidence="1">Belongs to the UDP-glycosyltransferase family.</text>
</comment>
<keyword evidence="2 3" id="KW-0808">Transferase</keyword>
<dbReference type="FunFam" id="3.40.50.2000:FF:000056">
    <property type="entry name" value="Glycosyltransferase"/>
    <property type="match status" value="1"/>
</dbReference>
<dbReference type="Gene3D" id="3.40.50.2000">
    <property type="entry name" value="Glycogen Phosphorylase B"/>
    <property type="match status" value="2"/>
</dbReference>
<keyword evidence="4" id="KW-1185">Reference proteome</keyword>
<accession>A0A2I0VC05</accession>
<dbReference type="PANTHER" id="PTHR48047:SF218">
    <property type="entry name" value="GLYCOSYLTRANSFERASE"/>
    <property type="match status" value="1"/>
</dbReference>
<evidence type="ECO:0000313" key="3">
    <source>
        <dbReference type="EMBL" id="PKU60926.1"/>
    </source>
</evidence>
<dbReference type="PANTHER" id="PTHR48047">
    <property type="entry name" value="GLYCOSYLTRANSFERASE"/>
    <property type="match status" value="1"/>
</dbReference>
<dbReference type="STRING" id="906689.A0A2I0VC05"/>
<dbReference type="GO" id="GO:0035251">
    <property type="term" value="F:UDP-glucosyltransferase activity"/>
    <property type="evidence" value="ECO:0007669"/>
    <property type="project" value="TreeGrafter"/>
</dbReference>
<evidence type="ECO:0000256" key="1">
    <source>
        <dbReference type="ARBA" id="ARBA00009995"/>
    </source>
</evidence>
<evidence type="ECO:0000256" key="2">
    <source>
        <dbReference type="ARBA" id="ARBA00022679"/>
    </source>
</evidence>
<organism evidence="3 4">
    <name type="scientific">Dendrobium catenatum</name>
    <dbReference type="NCBI Taxonomy" id="906689"/>
    <lineage>
        <taxon>Eukaryota</taxon>
        <taxon>Viridiplantae</taxon>
        <taxon>Streptophyta</taxon>
        <taxon>Embryophyta</taxon>
        <taxon>Tracheophyta</taxon>
        <taxon>Spermatophyta</taxon>
        <taxon>Magnoliopsida</taxon>
        <taxon>Liliopsida</taxon>
        <taxon>Asparagales</taxon>
        <taxon>Orchidaceae</taxon>
        <taxon>Epidendroideae</taxon>
        <taxon>Malaxideae</taxon>
        <taxon>Dendrobiinae</taxon>
        <taxon>Dendrobium</taxon>
    </lineage>
</organism>
<reference evidence="3 4" key="2">
    <citation type="journal article" date="2017" name="Nature">
        <title>The Apostasia genome and the evolution of orchids.</title>
        <authorList>
            <person name="Zhang G.Q."/>
            <person name="Liu K.W."/>
            <person name="Li Z."/>
            <person name="Lohaus R."/>
            <person name="Hsiao Y.Y."/>
            <person name="Niu S.C."/>
            <person name="Wang J.Y."/>
            <person name="Lin Y.C."/>
            <person name="Xu Q."/>
            <person name="Chen L.J."/>
            <person name="Yoshida K."/>
            <person name="Fujiwara S."/>
            <person name="Wang Z.W."/>
            <person name="Zhang Y.Q."/>
            <person name="Mitsuda N."/>
            <person name="Wang M."/>
            <person name="Liu G.H."/>
            <person name="Pecoraro L."/>
            <person name="Huang H.X."/>
            <person name="Xiao X.J."/>
            <person name="Lin M."/>
            <person name="Wu X.Y."/>
            <person name="Wu W.L."/>
            <person name="Chen Y.Y."/>
            <person name="Chang S.B."/>
            <person name="Sakamoto S."/>
            <person name="Ohme-Takagi M."/>
            <person name="Yagi M."/>
            <person name="Zeng S.J."/>
            <person name="Shen C.Y."/>
            <person name="Yeh C.M."/>
            <person name="Luo Y.B."/>
            <person name="Tsai W.C."/>
            <person name="Van de Peer Y."/>
            <person name="Liu Z.J."/>
        </authorList>
    </citation>
    <scope>NUCLEOTIDE SEQUENCE [LARGE SCALE GENOMIC DNA]</scope>
    <source>
        <tissue evidence="3">The whole plant</tissue>
    </source>
</reference>
<dbReference type="Pfam" id="PF00201">
    <property type="entry name" value="UDPGT"/>
    <property type="match status" value="1"/>
</dbReference>
<dbReference type="AlphaFoldDB" id="A0A2I0VC05"/>
<name>A0A2I0VC05_9ASPA</name>
<sequence>MTTAAMVAAAKEDHVLIFPFLSKGHTIPLLHLAAALSSRNILTTLFTTPANVPFFRHHLFSFGANAAKIQLLILPFPNHPDLPAGVENTDFLPSFSLFPTFLGATTSLHDPFLHLLRNLLRSPSPPLCLISDFFLGWTLAICRHFGLPRLVFHGMSTFSMSLTKSFWKNIPKDEPFSVAGAPPELQLTLADLPEGVINSVDPLDPATHFFESSVQTDIESWGVIVNSFADIEPPAYIQLLESFYGPVAGGRLWLVGPLNLLTETEPVEKLSSESECIRWLDRQPDGSIIYVAFGTQVDISDEQLDEVAHGLVRAGIRFLWAVRSETWLPPIGSADLGRIERGWVPQKQVLSHVAVGGFVSHCGWNSVLEAVSAGVALLTWPMIAEQWLNAKMVAEVIGVGIRLRIPAAGVVVGRKEVEEGVRELMEGEKGRRARERAAELAEKAKAAVVKGGSSYETLDKLLEELRKVPTATAVTEVEEGEARVEGEVKMVKMVHREWRDGPQPLHA</sequence>